<keyword evidence="1" id="KW-0472">Membrane</keyword>
<protein>
    <recommendedName>
        <fullName evidence="4">DoxX family membrane protein</fullName>
    </recommendedName>
</protein>
<reference evidence="2 3" key="1">
    <citation type="submission" date="2018-07" db="EMBL/GenBank/DDBJ databases">
        <title>Chitinophaga K2CV101002-2 sp. nov., isolated from a monsoon evergreen broad-leaved forest soil.</title>
        <authorList>
            <person name="Lv Y."/>
        </authorList>
    </citation>
    <scope>NUCLEOTIDE SEQUENCE [LARGE SCALE GENOMIC DNA]</scope>
    <source>
        <strain evidence="2 3">GDMCC 1.1288</strain>
    </source>
</reference>
<gene>
    <name evidence="2" type="ORF">DVR12_18065</name>
</gene>
<proteinExistence type="predicted"/>
<comment type="caution">
    <text evidence="2">The sequence shown here is derived from an EMBL/GenBank/DDBJ whole genome shotgun (WGS) entry which is preliminary data.</text>
</comment>
<dbReference type="Proteomes" id="UP000260644">
    <property type="component" value="Unassembled WGS sequence"/>
</dbReference>
<dbReference type="EMBL" id="QPMM01000010">
    <property type="protein sequence ID" value="RFS20475.1"/>
    <property type="molecule type" value="Genomic_DNA"/>
</dbReference>
<name>A0A3E1Y6B5_9BACT</name>
<keyword evidence="1" id="KW-1133">Transmembrane helix</keyword>
<dbReference type="AlphaFoldDB" id="A0A3E1Y6B5"/>
<dbReference type="PANTHER" id="PTHR36974:SF1">
    <property type="entry name" value="DOXX FAMILY MEMBRANE PROTEIN"/>
    <property type="match status" value="1"/>
</dbReference>
<evidence type="ECO:0000256" key="1">
    <source>
        <dbReference type="SAM" id="Phobius"/>
    </source>
</evidence>
<organism evidence="2 3">
    <name type="scientific">Chitinophaga silvatica</name>
    <dbReference type="NCBI Taxonomy" id="2282649"/>
    <lineage>
        <taxon>Bacteria</taxon>
        <taxon>Pseudomonadati</taxon>
        <taxon>Bacteroidota</taxon>
        <taxon>Chitinophagia</taxon>
        <taxon>Chitinophagales</taxon>
        <taxon>Chitinophagaceae</taxon>
        <taxon>Chitinophaga</taxon>
    </lineage>
</organism>
<feature type="transmembrane region" description="Helical" evidence="1">
    <location>
        <begin position="129"/>
        <end position="147"/>
    </location>
</feature>
<dbReference type="PANTHER" id="PTHR36974">
    <property type="entry name" value="MEMBRANE PROTEIN-RELATED"/>
    <property type="match status" value="1"/>
</dbReference>
<keyword evidence="3" id="KW-1185">Reference proteome</keyword>
<feature type="transmembrane region" description="Helical" evidence="1">
    <location>
        <begin position="61"/>
        <end position="84"/>
    </location>
</feature>
<accession>A0A3E1Y6B5</accession>
<keyword evidence="1" id="KW-0812">Transmembrane</keyword>
<dbReference type="OrthoDB" id="673526at2"/>
<sequence length="149" mass="16875">MKPLFVLLGVFIISLIITFLLNGNPDYKFSGKLALSIMLLFTAIGHFAFTKGMSMMLPDFIPFRVQLIYLTGFIEIAAAIGIFIPALRTITGILLIIFFILILPSNINAAIKHLNYETGTFDGKGLSYLWFRIPFQVLLIIWTYFFVVK</sequence>
<evidence type="ECO:0000313" key="3">
    <source>
        <dbReference type="Proteomes" id="UP000260644"/>
    </source>
</evidence>
<evidence type="ECO:0000313" key="2">
    <source>
        <dbReference type="EMBL" id="RFS20475.1"/>
    </source>
</evidence>
<feature type="transmembrane region" description="Helical" evidence="1">
    <location>
        <begin position="33"/>
        <end position="49"/>
    </location>
</feature>
<evidence type="ECO:0008006" key="4">
    <source>
        <dbReference type="Google" id="ProtNLM"/>
    </source>
</evidence>
<feature type="transmembrane region" description="Helical" evidence="1">
    <location>
        <begin position="90"/>
        <end position="109"/>
    </location>
</feature>
<dbReference type="RefSeq" id="WP_116977197.1">
    <property type="nucleotide sequence ID" value="NZ_QPMM01000010.1"/>
</dbReference>